<name>A0A1J4N7S2_9ACTN</name>
<evidence type="ECO:0000313" key="2">
    <source>
        <dbReference type="EMBL" id="OIJ27556.1"/>
    </source>
</evidence>
<dbReference type="InterPro" id="IPR053152">
    <property type="entry name" value="Hydrolase_YcaC-like"/>
</dbReference>
<dbReference type="InterPro" id="IPR000868">
    <property type="entry name" value="Isochorismatase-like_dom"/>
</dbReference>
<dbReference type="SUPFAM" id="SSF52499">
    <property type="entry name" value="Isochorismatase-like hydrolases"/>
    <property type="match status" value="1"/>
</dbReference>
<proteinExistence type="predicted"/>
<reference evidence="2" key="1">
    <citation type="submission" date="2016-10" db="EMBL/GenBank/DDBJ databases">
        <title>Draft Genome Sequence of Nocardioides luteus Strain BAFB, an Alkane-Degrading Bacterium Isolated from JP-7 Polluted Soil.</title>
        <authorList>
            <person name="Brown L."/>
            <person name="Ruiz O.N."/>
            <person name="Gunasekera T."/>
        </authorList>
    </citation>
    <scope>NUCLEOTIDE SEQUENCE [LARGE SCALE GENOMIC DNA]</scope>
    <source>
        <strain evidence="2">BAFB</strain>
    </source>
</reference>
<dbReference type="InterPro" id="IPR036380">
    <property type="entry name" value="Isochorismatase-like_sf"/>
</dbReference>
<dbReference type="OrthoDB" id="9789777at2"/>
<dbReference type="Gene3D" id="3.40.50.850">
    <property type="entry name" value="Isochorismatase-like"/>
    <property type="match status" value="1"/>
</dbReference>
<dbReference type="Pfam" id="PF00857">
    <property type="entry name" value="Isochorismatase"/>
    <property type="match status" value="1"/>
</dbReference>
<evidence type="ECO:0000313" key="3">
    <source>
        <dbReference type="Proteomes" id="UP000033772"/>
    </source>
</evidence>
<comment type="caution">
    <text evidence="2">The sequence shown here is derived from an EMBL/GenBank/DDBJ whole genome shotgun (WGS) entry which is preliminary data.</text>
</comment>
<protein>
    <submittedName>
        <fullName evidence="2">Isochorismatase</fullName>
    </submittedName>
</protein>
<dbReference type="RefSeq" id="WP_045548629.1">
    <property type="nucleotide sequence ID" value="NZ_JZDQ02000008.1"/>
</dbReference>
<organism evidence="2 3">
    <name type="scientific">Nocardioides luteus</name>
    <dbReference type="NCBI Taxonomy" id="1844"/>
    <lineage>
        <taxon>Bacteria</taxon>
        <taxon>Bacillati</taxon>
        <taxon>Actinomycetota</taxon>
        <taxon>Actinomycetes</taxon>
        <taxon>Propionibacteriales</taxon>
        <taxon>Nocardioidaceae</taxon>
        <taxon>Nocardioides</taxon>
    </lineage>
</organism>
<dbReference type="EMBL" id="JZDQ02000008">
    <property type="protein sequence ID" value="OIJ27556.1"/>
    <property type="molecule type" value="Genomic_DNA"/>
</dbReference>
<gene>
    <name evidence="2" type="ORF">UG56_007145</name>
</gene>
<dbReference type="AlphaFoldDB" id="A0A1J4N7S2"/>
<sequence>MSTQHYPNFRLTRDRAAVILVDHQVGLILGVEDHDKEELRRNVLALAKVAKAHNLPVLLSTSADEGPNGPILPELRALLPDAPLVRRPGEIDAFDNDEFAATVRDLGRDQLIIAGISTDVCVAFASLSAIDAGYQVHAVTDASGTWSELAAEASINRMRSAGVTINSTVGVAAELQRDWRQPGGQETAELMATNAVPFYGSLVAFTRAGESASV</sequence>
<dbReference type="PANTHER" id="PTHR43559:SF3">
    <property type="entry name" value="HYDROLASE YCAC-RELATED"/>
    <property type="match status" value="1"/>
</dbReference>
<evidence type="ECO:0000259" key="1">
    <source>
        <dbReference type="Pfam" id="PF00857"/>
    </source>
</evidence>
<dbReference type="STRING" id="1844.UG56_007145"/>
<dbReference type="Proteomes" id="UP000033772">
    <property type="component" value="Unassembled WGS sequence"/>
</dbReference>
<dbReference type="PANTHER" id="PTHR43559">
    <property type="entry name" value="HYDROLASE YCAC-RELATED"/>
    <property type="match status" value="1"/>
</dbReference>
<keyword evidence="3" id="KW-1185">Reference proteome</keyword>
<accession>A0A1J4N7S2</accession>
<feature type="domain" description="Isochorismatase-like" evidence="1">
    <location>
        <begin position="17"/>
        <end position="166"/>
    </location>
</feature>